<dbReference type="AlphaFoldDB" id="A0A8R1ENX6"/>
<keyword evidence="4" id="KW-1185">Reference proteome</keyword>
<dbReference type="EnsemblMetazoa" id="CJA39557.1">
    <property type="protein sequence ID" value="CJA39557.1"/>
    <property type="gene ID" value="WBGene00215404"/>
</dbReference>
<keyword evidence="2" id="KW-0812">Transmembrane</keyword>
<keyword evidence="2" id="KW-0472">Membrane</keyword>
<dbReference type="Proteomes" id="UP000005237">
    <property type="component" value="Unassembled WGS sequence"/>
</dbReference>
<proteinExistence type="predicted"/>
<reference evidence="4" key="1">
    <citation type="submission" date="2010-08" db="EMBL/GenBank/DDBJ databases">
        <authorList>
            <consortium name="Caenorhabditis japonica Sequencing Consortium"/>
            <person name="Wilson R.K."/>
        </authorList>
    </citation>
    <scope>NUCLEOTIDE SEQUENCE [LARGE SCALE GENOMIC DNA]</scope>
    <source>
        <strain evidence="4">DF5081</strain>
    </source>
</reference>
<reference evidence="3" key="2">
    <citation type="submission" date="2022-06" db="UniProtKB">
        <authorList>
            <consortium name="EnsemblMetazoa"/>
        </authorList>
    </citation>
    <scope>IDENTIFICATION</scope>
    <source>
        <strain evidence="3">DF5081</strain>
    </source>
</reference>
<evidence type="ECO:0000313" key="4">
    <source>
        <dbReference type="Proteomes" id="UP000005237"/>
    </source>
</evidence>
<accession>A0A8R1ENX6</accession>
<organism evidence="3 4">
    <name type="scientific">Caenorhabditis japonica</name>
    <dbReference type="NCBI Taxonomy" id="281687"/>
    <lineage>
        <taxon>Eukaryota</taxon>
        <taxon>Metazoa</taxon>
        <taxon>Ecdysozoa</taxon>
        <taxon>Nematoda</taxon>
        <taxon>Chromadorea</taxon>
        <taxon>Rhabditida</taxon>
        <taxon>Rhabditina</taxon>
        <taxon>Rhabditomorpha</taxon>
        <taxon>Rhabditoidea</taxon>
        <taxon>Rhabditidae</taxon>
        <taxon>Peloderinae</taxon>
        <taxon>Caenorhabditis</taxon>
    </lineage>
</organism>
<evidence type="ECO:0000256" key="1">
    <source>
        <dbReference type="SAM" id="MobiDB-lite"/>
    </source>
</evidence>
<feature type="transmembrane region" description="Helical" evidence="2">
    <location>
        <begin position="73"/>
        <end position="97"/>
    </location>
</feature>
<evidence type="ECO:0000313" key="3">
    <source>
        <dbReference type="EnsemblMetazoa" id="CJA39557.1"/>
    </source>
</evidence>
<protein>
    <submittedName>
        <fullName evidence="3">Uncharacterized protein</fullName>
    </submittedName>
</protein>
<keyword evidence="2" id="KW-1133">Transmembrane helix</keyword>
<evidence type="ECO:0000256" key="2">
    <source>
        <dbReference type="SAM" id="Phobius"/>
    </source>
</evidence>
<name>A0A8R1ENX6_CAEJA</name>
<sequence length="204" mass="22653">IRTDIYWYAVNPTTKKICKKQDIRKLFETPNVQLIAGKVQPWFKLERISEDAGEDGALTSGGLLSTNWKTSSILLIILAATVALGAIVGICAVCVFWNRYKTAQRDASTFSHSFPQKLGPPGPLIYHPNMGHMDHQRADYDYETQNVNMLISDEDLTMKSGSIGVPAHQRVNMGAGPPGNGNGQNYRTYGYRPAHSTTYEGDFR</sequence>
<feature type="compositionally biased region" description="Polar residues" evidence="1">
    <location>
        <begin position="195"/>
        <end position="204"/>
    </location>
</feature>
<feature type="region of interest" description="Disordered" evidence="1">
    <location>
        <begin position="171"/>
        <end position="204"/>
    </location>
</feature>